<dbReference type="PANTHER" id="PTHR43651:SF3">
    <property type="entry name" value="1,4-ALPHA-GLUCAN-BRANCHING ENZYME"/>
    <property type="match status" value="1"/>
</dbReference>
<dbReference type="Pfam" id="PF02922">
    <property type="entry name" value="CBM_48"/>
    <property type="match status" value="1"/>
</dbReference>
<dbReference type="Pfam" id="PF02806">
    <property type="entry name" value="Alpha-amylase_C"/>
    <property type="match status" value="1"/>
</dbReference>
<dbReference type="NCBIfam" id="NF008967">
    <property type="entry name" value="PRK12313.1"/>
    <property type="match status" value="1"/>
</dbReference>
<dbReference type="GO" id="GO:0004553">
    <property type="term" value="F:hydrolase activity, hydrolyzing O-glycosyl compounds"/>
    <property type="evidence" value="ECO:0007669"/>
    <property type="project" value="InterPro"/>
</dbReference>
<evidence type="ECO:0000256" key="10">
    <source>
        <dbReference type="PIRSR" id="PIRSR000463-1"/>
    </source>
</evidence>
<evidence type="ECO:0000256" key="7">
    <source>
        <dbReference type="ARBA" id="ARBA00023056"/>
    </source>
</evidence>
<dbReference type="InterPro" id="IPR006048">
    <property type="entry name" value="A-amylase/branching_C"/>
</dbReference>
<accession>A0AAU7JVM6</accession>
<dbReference type="Pfam" id="PF00128">
    <property type="entry name" value="Alpha-amylase"/>
    <property type="match status" value="1"/>
</dbReference>
<evidence type="ECO:0000256" key="8">
    <source>
        <dbReference type="ARBA" id="ARBA00023277"/>
    </source>
</evidence>
<feature type="compositionally biased region" description="Low complexity" evidence="11">
    <location>
        <begin position="846"/>
        <end position="856"/>
    </location>
</feature>
<feature type="domain" description="Glycosyl hydrolase family 13 catalytic" evidence="12">
    <location>
        <begin position="368"/>
        <end position="719"/>
    </location>
</feature>
<keyword evidence="7 9" id="KW-0320">Glycogen biosynthesis</keyword>
<gene>
    <name evidence="9 13" type="primary">glgB</name>
    <name evidence="13" type="ORF">ABEG17_02230</name>
</gene>
<dbReference type="EC" id="2.4.1.18" evidence="9"/>
<dbReference type="NCBIfam" id="TIGR01515">
    <property type="entry name" value="branching_enzym"/>
    <property type="match status" value="1"/>
</dbReference>
<dbReference type="InterPro" id="IPR014756">
    <property type="entry name" value="Ig_E-set"/>
</dbReference>
<dbReference type="FunFam" id="3.20.20.80:FF:000003">
    <property type="entry name" value="1,4-alpha-glucan branching enzyme GlgB"/>
    <property type="match status" value="1"/>
</dbReference>
<dbReference type="NCBIfam" id="NF003811">
    <property type="entry name" value="PRK05402.1"/>
    <property type="match status" value="1"/>
</dbReference>
<reference evidence="13" key="1">
    <citation type="submission" date="2024-05" db="EMBL/GenBank/DDBJ databases">
        <authorList>
            <person name="Kim S."/>
            <person name="Heo J."/>
            <person name="Choi H."/>
            <person name="Choi Y."/>
            <person name="Kwon S.-W."/>
            <person name="Kim Y."/>
        </authorList>
    </citation>
    <scope>NUCLEOTIDE SEQUENCE</scope>
    <source>
        <strain evidence="13">KACC 23699</strain>
    </source>
</reference>
<sequence>MTPFGKKDKKPKKPKAVASEAVPTEAEPAPQPAGAEPPAEEPVTAAAESAAVEPTVPEAAAPEEAPVVEEASAPEATAPAPHTSPEEALIEKPGGTPSAPRAPSTEPPVDRTPEPLPPVSTPAEAIRALADGRHQQPHDLLGHHLEPAGLRVRAYRPFASTVAVRFADGTRLDLAHEADGVWGGLREGATETQDYRLAVSYADGVEHEMDDPYRFAPTLGPIDLHLIGEGRHEQLWTVLGAHVREYDGPLGHVVGTSFAVWAPRAQAVHVAGDFNGWDGRSHPMRLLGESGVWELFVPGVGDGTMYKYLIRGADGKVREKADPMAQATELPPGTASSVVQSRYDWNDGEWLARRTESNHHEQPMSIYEVHLGSWRRGHSYRDLAEHLVNYVADLGFTHVELMPVMEHPYPPSWGYHVTSYYAPSARFGRPDDFRYLVDRLHQAGIGVILDWVPGHFATDPWALSRFDGLPLYEHPDPRKGWHPEWGSYIFDFGRMQVRNFLVANAVYWLEEFHVDGLRVDGVASMLYLDYARKDGEWVPNIHGGHENLEAVGLLQEANATAYKRVPGVVIIAEESTSWPGVTKPTSEGGLGFGLKWNMGWMNDSLKYLKENPINRQYHHHLLTFSLMYAFSENYLLPISHDEVVHGKGSLLRKAPGSRYDQLATVRAFLAYLWSHPGKQLLFMGSEFAQEAEWADGRELDWWLLDHAAHYRVHNLVKELNRVYRENPALWALDSDPAGFEWLDADDNAGNTYSYLRFGERDRQGAVVAVAVNFGGLPREPLRIGVPRAGDWKVILDTSGYDEFGTPSQADVVVTAQEHGAQGQPFSVEVRVAPLSAVYLAPVSSGTSTVESSVTGSHQVTSAENTTE</sequence>
<feature type="region of interest" description="Disordered" evidence="11">
    <location>
        <begin position="846"/>
        <end position="867"/>
    </location>
</feature>
<dbReference type="InterPro" id="IPR037439">
    <property type="entry name" value="Branching_enzy"/>
</dbReference>
<feature type="region of interest" description="Disordered" evidence="11">
    <location>
        <begin position="1"/>
        <end position="120"/>
    </location>
</feature>
<dbReference type="FunFam" id="2.60.40.10:FF:000169">
    <property type="entry name" value="1,4-alpha-glucan branching enzyme GlgB"/>
    <property type="match status" value="1"/>
</dbReference>
<comment type="similarity">
    <text evidence="3 9">Belongs to the glycosyl hydrolase 13 family. GlgB subfamily.</text>
</comment>
<feature type="active site" description="Proton donor" evidence="9 10">
    <location>
        <position position="573"/>
    </location>
</feature>
<evidence type="ECO:0000256" key="1">
    <source>
        <dbReference type="ARBA" id="ARBA00000826"/>
    </source>
</evidence>
<dbReference type="InterPro" id="IPR006407">
    <property type="entry name" value="GlgB"/>
</dbReference>
<keyword evidence="6 9" id="KW-0808">Transferase</keyword>
<dbReference type="InterPro" id="IPR054169">
    <property type="entry name" value="GlgB_N"/>
</dbReference>
<dbReference type="CDD" id="cd11322">
    <property type="entry name" value="AmyAc_Glg_BE"/>
    <property type="match status" value="1"/>
</dbReference>
<dbReference type="Gene3D" id="2.60.40.10">
    <property type="entry name" value="Immunoglobulins"/>
    <property type="match status" value="2"/>
</dbReference>
<dbReference type="InterPro" id="IPR017853">
    <property type="entry name" value="GH"/>
</dbReference>
<dbReference type="Gene3D" id="3.20.20.80">
    <property type="entry name" value="Glycosidases"/>
    <property type="match status" value="1"/>
</dbReference>
<proteinExistence type="inferred from homology"/>
<evidence type="ECO:0000256" key="11">
    <source>
        <dbReference type="SAM" id="MobiDB-lite"/>
    </source>
</evidence>
<dbReference type="SUPFAM" id="SSF51445">
    <property type="entry name" value="(Trans)glycosidases"/>
    <property type="match status" value="1"/>
</dbReference>
<evidence type="ECO:0000256" key="9">
    <source>
        <dbReference type="HAMAP-Rule" id="MF_00685"/>
    </source>
</evidence>
<protein>
    <recommendedName>
        <fullName evidence="9">1,4-alpha-glucan branching enzyme GlgB</fullName>
        <ecNumber evidence="9">2.4.1.18</ecNumber>
    </recommendedName>
    <alternativeName>
        <fullName evidence="9">1,4-alpha-D-glucan:1,4-alpha-D-glucan 6-glucosyl-transferase</fullName>
    </alternativeName>
    <alternativeName>
        <fullName evidence="9">Alpha-(1-&gt;4)-glucan branching enzyme</fullName>
    </alternativeName>
    <alternativeName>
        <fullName evidence="9">Glycogen branching enzyme</fullName>
        <shortName evidence="9">BE</shortName>
    </alternativeName>
</protein>
<dbReference type="SMART" id="SM00642">
    <property type="entry name" value="Aamy"/>
    <property type="match status" value="1"/>
</dbReference>
<dbReference type="CDD" id="cd02855">
    <property type="entry name" value="E_set_GBE_prok_N"/>
    <property type="match status" value="1"/>
</dbReference>
<evidence type="ECO:0000256" key="6">
    <source>
        <dbReference type="ARBA" id="ARBA00022679"/>
    </source>
</evidence>
<name>A0AAU7JVM6_9MICO</name>
<dbReference type="InterPro" id="IPR013783">
    <property type="entry name" value="Ig-like_fold"/>
</dbReference>
<keyword evidence="8 9" id="KW-0119">Carbohydrate metabolism</keyword>
<dbReference type="InterPro" id="IPR013780">
    <property type="entry name" value="Glyco_hydro_b"/>
</dbReference>
<dbReference type="SUPFAM" id="SSF51011">
    <property type="entry name" value="Glycosyl hydrolase domain"/>
    <property type="match status" value="1"/>
</dbReference>
<dbReference type="Gene3D" id="2.60.40.1180">
    <property type="entry name" value="Golgi alpha-mannosidase II"/>
    <property type="match status" value="1"/>
</dbReference>
<evidence type="ECO:0000256" key="5">
    <source>
        <dbReference type="ARBA" id="ARBA00022676"/>
    </source>
</evidence>
<feature type="compositionally biased region" description="Polar residues" evidence="11">
    <location>
        <begin position="857"/>
        <end position="867"/>
    </location>
</feature>
<dbReference type="HAMAP" id="MF_00685">
    <property type="entry name" value="GlgB"/>
    <property type="match status" value="1"/>
</dbReference>
<dbReference type="RefSeq" id="WP_406831624.1">
    <property type="nucleotide sequence ID" value="NZ_CP157483.1"/>
</dbReference>
<keyword evidence="5 9" id="KW-0328">Glycosyltransferase</keyword>
<dbReference type="EMBL" id="CP157483">
    <property type="protein sequence ID" value="XBO44164.1"/>
    <property type="molecule type" value="Genomic_DNA"/>
</dbReference>
<dbReference type="GO" id="GO:0043169">
    <property type="term" value="F:cation binding"/>
    <property type="evidence" value="ECO:0007669"/>
    <property type="project" value="InterPro"/>
</dbReference>
<feature type="compositionally biased region" description="Low complexity" evidence="11">
    <location>
        <begin position="16"/>
        <end position="87"/>
    </location>
</feature>
<feature type="active site" description="Nucleophile" evidence="9 10">
    <location>
        <position position="520"/>
    </location>
</feature>
<dbReference type="PANTHER" id="PTHR43651">
    <property type="entry name" value="1,4-ALPHA-GLUCAN-BRANCHING ENZYME"/>
    <property type="match status" value="1"/>
</dbReference>
<dbReference type="GO" id="GO:0005978">
    <property type="term" value="P:glycogen biosynthetic process"/>
    <property type="evidence" value="ECO:0007669"/>
    <property type="project" value="UniProtKB-UniRule"/>
</dbReference>
<dbReference type="InterPro" id="IPR004193">
    <property type="entry name" value="Glyco_hydro_13_N"/>
</dbReference>
<dbReference type="SUPFAM" id="SSF81296">
    <property type="entry name" value="E set domains"/>
    <property type="match status" value="1"/>
</dbReference>
<dbReference type="AlphaFoldDB" id="A0AAU7JVM6"/>
<evidence type="ECO:0000256" key="3">
    <source>
        <dbReference type="ARBA" id="ARBA00009000"/>
    </source>
</evidence>
<dbReference type="InterPro" id="IPR044143">
    <property type="entry name" value="GlgB_N_E_set_prok"/>
</dbReference>
<evidence type="ECO:0000256" key="4">
    <source>
        <dbReference type="ARBA" id="ARBA00022600"/>
    </source>
</evidence>
<keyword evidence="4 9" id="KW-0321">Glycogen metabolism</keyword>
<comment type="pathway">
    <text evidence="2 9">Glycan biosynthesis; glycogen biosynthesis.</text>
</comment>
<dbReference type="GO" id="GO:0005829">
    <property type="term" value="C:cytosol"/>
    <property type="evidence" value="ECO:0007669"/>
    <property type="project" value="TreeGrafter"/>
</dbReference>
<organism evidence="13">
    <name type="scientific">Pedococcus sp. KACC 23699</name>
    <dbReference type="NCBI Taxonomy" id="3149228"/>
    <lineage>
        <taxon>Bacteria</taxon>
        <taxon>Bacillati</taxon>
        <taxon>Actinomycetota</taxon>
        <taxon>Actinomycetes</taxon>
        <taxon>Micrococcales</taxon>
        <taxon>Intrasporangiaceae</taxon>
        <taxon>Pedococcus</taxon>
    </lineage>
</organism>
<dbReference type="Pfam" id="PF22019">
    <property type="entry name" value="GlgB_N"/>
    <property type="match status" value="1"/>
</dbReference>
<comment type="function">
    <text evidence="9">Catalyzes the formation of the alpha-1,6-glucosidic linkages in glycogen by scission of a 1,4-alpha-linked oligosaccharide from growing alpha-1,4-glucan chains and the subsequent attachment of the oligosaccharide to the alpha-1,6 position.</text>
</comment>
<dbReference type="GO" id="GO:0003844">
    <property type="term" value="F:1,4-alpha-glucan branching enzyme activity"/>
    <property type="evidence" value="ECO:0007669"/>
    <property type="project" value="UniProtKB-UniRule"/>
</dbReference>
<comment type="catalytic activity">
    <reaction evidence="1 9">
        <text>Transfers a segment of a (1-&gt;4)-alpha-D-glucan chain to a primary hydroxy group in a similar glucan chain.</text>
        <dbReference type="EC" id="2.4.1.18"/>
    </reaction>
</comment>
<evidence type="ECO:0000259" key="12">
    <source>
        <dbReference type="SMART" id="SM00642"/>
    </source>
</evidence>
<dbReference type="PIRSF" id="PIRSF000463">
    <property type="entry name" value="GlgB"/>
    <property type="match status" value="1"/>
</dbReference>
<comment type="subunit">
    <text evidence="9">Monomer.</text>
</comment>
<dbReference type="InterPro" id="IPR006047">
    <property type="entry name" value="GH13_cat_dom"/>
</dbReference>
<evidence type="ECO:0000313" key="13">
    <source>
        <dbReference type="EMBL" id="XBO44164.1"/>
    </source>
</evidence>
<evidence type="ECO:0000256" key="2">
    <source>
        <dbReference type="ARBA" id="ARBA00004964"/>
    </source>
</evidence>